<feature type="domain" description="Galectin" evidence="3">
    <location>
        <begin position="11"/>
        <end position="106"/>
    </location>
</feature>
<reference evidence="4 5" key="1">
    <citation type="journal article" date="2024" name="Insects">
        <title>An Improved Chromosome-Level Genome Assembly of the Firefly Pyrocoelia pectoralis.</title>
        <authorList>
            <person name="Fu X."/>
            <person name="Meyer-Rochow V.B."/>
            <person name="Ballantyne L."/>
            <person name="Zhu X."/>
        </authorList>
    </citation>
    <scope>NUCLEOTIDE SEQUENCE [LARGE SCALE GENOMIC DNA]</scope>
    <source>
        <strain evidence="4">XCY_ONT2</strain>
    </source>
</reference>
<dbReference type="Pfam" id="PF00337">
    <property type="entry name" value="Gal-bind_lectin"/>
    <property type="match status" value="1"/>
</dbReference>
<evidence type="ECO:0000259" key="3">
    <source>
        <dbReference type="PROSITE" id="PS51304"/>
    </source>
</evidence>
<protein>
    <recommendedName>
        <fullName evidence="2">Galectin</fullName>
    </recommendedName>
</protein>
<dbReference type="PANTHER" id="PTHR11346">
    <property type="entry name" value="GALECTIN"/>
    <property type="match status" value="1"/>
</dbReference>
<dbReference type="SMART" id="SM00908">
    <property type="entry name" value="Gal-bind_lectin"/>
    <property type="match status" value="1"/>
</dbReference>
<dbReference type="Gene3D" id="2.60.120.200">
    <property type="match status" value="1"/>
</dbReference>
<comment type="caution">
    <text evidence="4">The sequence shown here is derived from an EMBL/GenBank/DDBJ whole genome shotgun (WGS) entry which is preliminary data.</text>
</comment>
<keyword evidence="5" id="KW-1185">Reference proteome</keyword>
<evidence type="ECO:0000313" key="5">
    <source>
        <dbReference type="Proteomes" id="UP001329430"/>
    </source>
</evidence>
<dbReference type="EMBL" id="JAVRBK010000010">
    <property type="protein sequence ID" value="KAK5638508.1"/>
    <property type="molecule type" value="Genomic_DNA"/>
</dbReference>
<dbReference type="PANTHER" id="PTHR11346:SF176">
    <property type="entry name" value="32 KDA BETA-GALACTOSIDE-BINDING LECTIN LEC-3"/>
    <property type="match status" value="1"/>
</dbReference>
<dbReference type="AlphaFoldDB" id="A0AAN7V370"/>
<evidence type="ECO:0000256" key="1">
    <source>
        <dbReference type="ARBA" id="ARBA00022734"/>
    </source>
</evidence>
<dbReference type="GO" id="GO:0030246">
    <property type="term" value="F:carbohydrate binding"/>
    <property type="evidence" value="ECO:0007669"/>
    <property type="project" value="UniProtKB-UniRule"/>
</dbReference>
<accession>A0AAN7V370</accession>
<feature type="non-terminal residue" evidence="4">
    <location>
        <position position="106"/>
    </location>
</feature>
<evidence type="ECO:0000313" key="4">
    <source>
        <dbReference type="EMBL" id="KAK5638508.1"/>
    </source>
</evidence>
<dbReference type="SUPFAM" id="SSF49899">
    <property type="entry name" value="Concanavalin A-like lectins/glucanases"/>
    <property type="match status" value="1"/>
</dbReference>
<keyword evidence="1 2" id="KW-0430">Lectin</keyword>
<sequence length="106" mass="12050">MELIEQTNIPTIIPIGKNFTPGKGIKIRCMVPQGSSRFTITLYCGQDVKIQTDAALHISFNLKSNNTTLNTKQKDNWGRECTLPGIPFDYGDNFEILILCDQFYYK</sequence>
<evidence type="ECO:0000256" key="2">
    <source>
        <dbReference type="RuleBase" id="RU102079"/>
    </source>
</evidence>
<dbReference type="InterPro" id="IPR001079">
    <property type="entry name" value="Galectin_CRD"/>
</dbReference>
<dbReference type="InterPro" id="IPR044156">
    <property type="entry name" value="Galectin-like"/>
</dbReference>
<dbReference type="Proteomes" id="UP001329430">
    <property type="component" value="Chromosome 10"/>
</dbReference>
<dbReference type="PROSITE" id="PS51304">
    <property type="entry name" value="GALECTIN"/>
    <property type="match status" value="1"/>
</dbReference>
<name>A0AAN7V370_9COLE</name>
<proteinExistence type="predicted"/>
<organism evidence="4 5">
    <name type="scientific">Pyrocoelia pectoralis</name>
    <dbReference type="NCBI Taxonomy" id="417401"/>
    <lineage>
        <taxon>Eukaryota</taxon>
        <taxon>Metazoa</taxon>
        <taxon>Ecdysozoa</taxon>
        <taxon>Arthropoda</taxon>
        <taxon>Hexapoda</taxon>
        <taxon>Insecta</taxon>
        <taxon>Pterygota</taxon>
        <taxon>Neoptera</taxon>
        <taxon>Endopterygota</taxon>
        <taxon>Coleoptera</taxon>
        <taxon>Polyphaga</taxon>
        <taxon>Elateriformia</taxon>
        <taxon>Elateroidea</taxon>
        <taxon>Lampyridae</taxon>
        <taxon>Lampyrinae</taxon>
        <taxon>Pyrocoelia</taxon>
    </lineage>
</organism>
<gene>
    <name evidence="4" type="ORF">RI129_012803</name>
</gene>
<dbReference type="InterPro" id="IPR013320">
    <property type="entry name" value="ConA-like_dom_sf"/>
</dbReference>